<name>A0ACC0XBU8_9ROSI</name>
<accession>A0ACC0XBU8</accession>
<dbReference type="Proteomes" id="UP001163603">
    <property type="component" value="Chromosome 13"/>
</dbReference>
<evidence type="ECO:0000313" key="2">
    <source>
        <dbReference type="Proteomes" id="UP001163603"/>
    </source>
</evidence>
<gene>
    <name evidence="1" type="ORF">Pint_20230</name>
</gene>
<reference evidence="2" key="1">
    <citation type="journal article" date="2023" name="G3 (Bethesda)">
        <title>Genome assembly and association tests identify interacting loci associated with vigor, precocity, and sex in interspecific pistachio rootstocks.</title>
        <authorList>
            <person name="Palmer W."/>
            <person name="Jacygrad E."/>
            <person name="Sagayaradj S."/>
            <person name="Cavanaugh K."/>
            <person name="Han R."/>
            <person name="Bertier L."/>
            <person name="Beede B."/>
            <person name="Kafkas S."/>
            <person name="Golino D."/>
            <person name="Preece J."/>
            <person name="Michelmore R."/>
        </authorList>
    </citation>
    <scope>NUCLEOTIDE SEQUENCE [LARGE SCALE GENOMIC DNA]</scope>
</reference>
<evidence type="ECO:0000313" key="1">
    <source>
        <dbReference type="EMBL" id="KAJ0013831.1"/>
    </source>
</evidence>
<proteinExistence type="predicted"/>
<comment type="caution">
    <text evidence="1">The sequence shown here is derived from an EMBL/GenBank/DDBJ whole genome shotgun (WGS) entry which is preliminary data.</text>
</comment>
<organism evidence="1 2">
    <name type="scientific">Pistacia integerrima</name>
    <dbReference type="NCBI Taxonomy" id="434235"/>
    <lineage>
        <taxon>Eukaryota</taxon>
        <taxon>Viridiplantae</taxon>
        <taxon>Streptophyta</taxon>
        <taxon>Embryophyta</taxon>
        <taxon>Tracheophyta</taxon>
        <taxon>Spermatophyta</taxon>
        <taxon>Magnoliopsida</taxon>
        <taxon>eudicotyledons</taxon>
        <taxon>Gunneridae</taxon>
        <taxon>Pentapetalae</taxon>
        <taxon>rosids</taxon>
        <taxon>malvids</taxon>
        <taxon>Sapindales</taxon>
        <taxon>Anacardiaceae</taxon>
        <taxon>Pistacia</taxon>
    </lineage>
</organism>
<dbReference type="EMBL" id="CM047748">
    <property type="protein sequence ID" value="KAJ0013831.1"/>
    <property type="molecule type" value="Genomic_DNA"/>
</dbReference>
<protein>
    <submittedName>
        <fullName evidence="1">Uncharacterized protein</fullName>
    </submittedName>
</protein>
<keyword evidence="2" id="KW-1185">Reference proteome</keyword>
<sequence length="364" mass="41410">MNNHRPFNRPPPPPFYQDNEFAPPPPFHQGNEFAPPPQRAPPPAYFQENEFSPPPPPRPYYQEPEYAPPPPQSTHVSHVHHRPTSDQQEFNSFNYQQPPPPTQVSHVAHEEYQSEYAPPPPPPSTHVSHVHHRPTSDQQEFNSFNYQQPPPPTQVSHVAHEEYQSETSHHSFKPHLPSGLHSHSNSASASLSHLANKPTVKVYCKARPDFSLTIRDGKVILATSDPSDEFQHWYKDEKYSTRVKDEEGFPCFSLVNKATGQAMKHSVGASHPVQLVPYNADELDSSILWSEGKDLGDGYRTVRMINNIRLNVDAFHGDKKSGGVHDGTTIVLWQWNKGDNQRWKITPYSNREIYLIFIHKTGSS</sequence>